<dbReference type="EMBL" id="BMAW01048827">
    <property type="protein sequence ID" value="GFS68054.1"/>
    <property type="molecule type" value="Genomic_DNA"/>
</dbReference>
<dbReference type="PANTHER" id="PTHR24299">
    <property type="entry name" value="CYTOCHROME P450 FAMILY 1"/>
    <property type="match status" value="1"/>
</dbReference>
<reference evidence="3" key="1">
    <citation type="submission" date="2020-08" db="EMBL/GenBank/DDBJ databases">
        <title>Multicomponent nature underlies the extraordinary mechanical properties of spider dragline silk.</title>
        <authorList>
            <person name="Kono N."/>
            <person name="Nakamura H."/>
            <person name="Mori M."/>
            <person name="Yoshida Y."/>
            <person name="Ohtoshi R."/>
            <person name="Malay A.D."/>
            <person name="Moran D.A.P."/>
            <person name="Tomita M."/>
            <person name="Numata K."/>
            <person name="Arakawa K."/>
        </authorList>
    </citation>
    <scope>NUCLEOTIDE SEQUENCE</scope>
</reference>
<feature type="non-terminal residue" evidence="3">
    <location>
        <position position="64"/>
    </location>
</feature>
<dbReference type="Gene3D" id="1.10.630.10">
    <property type="entry name" value="Cytochrome P450"/>
    <property type="match status" value="1"/>
</dbReference>
<feature type="signal peptide" evidence="2">
    <location>
        <begin position="1"/>
        <end position="23"/>
    </location>
</feature>
<evidence type="ECO:0000256" key="1">
    <source>
        <dbReference type="ARBA" id="ARBA00023033"/>
    </source>
</evidence>
<keyword evidence="1" id="KW-0503">Monooxygenase</keyword>
<dbReference type="Proteomes" id="UP000887013">
    <property type="component" value="Unassembled WGS sequence"/>
</dbReference>
<dbReference type="GO" id="GO:0005506">
    <property type="term" value="F:iron ion binding"/>
    <property type="evidence" value="ECO:0007669"/>
    <property type="project" value="InterPro"/>
</dbReference>
<dbReference type="PANTHER" id="PTHR24299:SF21">
    <property type="entry name" value="OS09G0441600 PROTEIN"/>
    <property type="match status" value="1"/>
</dbReference>
<dbReference type="GO" id="GO:0016705">
    <property type="term" value="F:oxidoreductase activity, acting on paired donors, with incorporation or reduction of molecular oxygen"/>
    <property type="evidence" value="ECO:0007669"/>
    <property type="project" value="InterPro"/>
</dbReference>
<evidence type="ECO:0000256" key="2">
    <source>
        <dbReference type="SAM" id="SignalP"/>
    </source>
</evidence>
<organism evidence="3 4">
    <name type="scientific">Nephila pilipes</name>
    <name type="common">Giant wood spider</name>
    <name type="synonym">Nephila maculata</name>
    <dbReference type="NCBI Taxonomy" id="299642"/>
    <lineage>
        <taxon>Eukaryota</taxon>
        <taxon>Metazoa</taxon>
        <taxon>Ecdysozoa</taxon>
        <taxon>Arthropoda</taxon>
        <taxon>Chelicerata</taxon>
        <taxon>Arachnida</taxon>
        <taxon>Araneae</taxon>
        <taxon>Araneomorphae</taxon>
        <taxon>Entelegynae</taxon>
        <taxon>Araneoidea</taxon>
        <taxon>Nephilidae</taxon>
        <taxon>Nephila</taxon>
    </lineage>
</organism>
<protein>
    <recommendedName>
        <fullName evidence="5">Cytochrome P450</fullName>
    </recommendedName>
</protein>
<dbReference type="InterPro" id="IPR036396">
    <property type="entry name" value="Cyt_P450_sf"/>
</dbReference>
<proteinExistence type="predicted"/>
<dbReference type="AlphaFoldDB" id="A0A8X6MMM0"/>
<keyword evidence="2" id="KW-0732">Signal</keyword>
<evidence type="ECO:0008006" key="5">
    <source>
        <dbReference type="Google" id="ProtNLM"/>
    </source>
</evidence>
<dbReference type="GO" id="GO:0004497">
    <property type="term" value="F:monooxygenase activity"/>
    <property type="evidence" value="ECO:0007669"/>
    <property type="project" value="UniProtKB-KW"/>
</dbReference>
<name>A0A8X6MMM0_NEPPI</name>
<dbReference type="OrthoDB" id="6486579at2759"/>
<keyword evidence="4" id="KW-1185">Reference proteome</keyword>
<gene>
    <name evidence="3" type="ORF">NPIL_95471</name>
</gene>
<keyword evidence="1" id="KW-0560">Oxidoreductase</keyword>
<evidence type="ECO:0000313" key="4">
    <source>
        <dbReference type="Proteomes" id="UP000887013"/>
    </source>
</evidence>
<evidence type="ECO:0000313" key="3">
    <source>
        <dbReference type="EMBL" id="GFS68054.1"/>
    </source>
</evidence>
<feature type="chain" id="PRO_5036488713" description="Cytochrome P450" evidence="2">
    <location>
        <begin position="24"/>
        <end position="64"/>
    </location>
</feature>
<sequence length="64" mass="7025">MDVTTLIIVALLAVLVSIWLTSGKSSKKHLPGPTGLPIVGYIPFMTKKPYIKFTELSKTYGPVY</sequence>
<accession>A0A8X6MMM0</accession>
<dbReference type="SUPFAM" id="SSF48264">
    <property type="entry name" value="Cytochrome P450"/>
    <property type="match status" value="1"/>
</dbReference>
<dbReference type="GO" id="GO:0020037">
    <property type="term" value="F:heme binding"/>
    <property type="evidence" value="ECO:0007669"/>
    <property type="project" value="InterPro"/>
</dbReference>
<comment type="caution">
    <text evidence="3">The sequence shown here is derived from an EMBL/GenBank/DDBJ whole genome shotgun (WGS) entry which is preliminary data.</text>
</comment>